<keyword evidence="3" id="KW-1185">Reference proteome</keyword>
<feature type="compositionally biased region" description="Basic and acidic residues" evidence="1">
    <location>
        <begin position="303"/>
        <end position="312"/>
    </location>
</feature>
<dbReference type="Proteomes" id="UP000799779">
    <property type="component" value="Unassembled WGS sequence"/>
</dbReference>
<dbReference type="EMBL" id="ML977557">
    <property type="protein sequence ID" value="KAF2007624.1"/>
    <property type="molecule type" value="Genomic_DNA"/>
</dbReference>
<evidence type="ECO:0000313" key="2">
    <source>
        <dbReference type="EMBL" id="KAF2007624.1"/>
    </source>
</evidence>
<feature type="compositionally biased region" description="Basic and acidic residues" evidence="1">
    <location>
        <begin position="280"/>
        <end position="296"/>
    </location>
</feature>
<gene>
    <name evidence="2" type="ORF">P154DRAFT_529210</name>
</gene>
<proteinExistence type="predicted"/>
<sequence>MALQGDENGRHWSPSHALLAEAALAGRRTPPCWLQTPELRPSIILSTSLWKVESGAFGGVLAAYSCSSGSRWQAGSSMRWCPPLGVPSSARLYENGRRVNQADKDPYEGFCIFAKRGMREHIVRDERWISEEFFRDGSDFERWVRSGLPLHPANTMPPSLPIPEGLSFPQSLPSTSLSDPSVRAHVPSSMVGPNGKFEALSLGHSFISLIPFTFPPKRASTSSPGCLKGPHKKSGNPQATLLNATNRKRKTLVNNEIDKTKTFFGNPGNKNWSMAHVEGGENRNTAHDNGYKNRNEVDDEGDENRIAADNKTSEILGPSLQ</sequence>
<protein>
    <submittedName>
        <fullName evidence="2">Uncharacterized protein</fullName>
    </submittedName>
</protein>
<evidence type="ECO:0000256" key="1">
    <source>
        <dbReference type="SAM" id="MobiDB-lite"/>
    </source>
</evidence>
<organism evidence="2 3">
    <name type="scientific">Amniculicola lignicola CBS 123094</name>
    <dbReference type="NCBI Taxonomy" id="1392246"/>
    <lineage>
        <taxon>Eukaryota</taxon>
        <taxon>Fungi</taxon>
        <taxon>Dikarya</taxon>
        <taxon>Ascomycota</taxon>
        <taxon>Pezizomycotina</taxon>
        <taxon>Dothideomycetes</taxon>
        <taxon>Pleosporomycetidae</taxon>
        <taxon>Pleosporales</taxon>
        <taxon>Amniculicolaceae</taxon>
        <taxon>Amniculicola</taxon>
    </lineage>
</organism>
<name>A0A6A5X411_9PLEO</name>
<feature type="region of interest" description="Disordered" evidence="1">
    <location>
        <begin position="280"/>
        <end position="321"/>
    </location>
</feature>
<accession>A0A6A5X411</accession>
<dbReference type="AlphaFoldDB" id="A0A6A5X411"/>
<evidence type="ECO:0000313" key="3">
    <source>
        <dbReference type="Proteomes" id="UP000799779"/>
    </source>
</evidence>
<reference evidence="2" key="1">
    <citation type="journal article" date="2020" name="Stud. Mycol.">
        <title>101 Dothideomycetes genomes: a test case for predicting lifestyles and emergence of pathogens.</title>
        <authorList>
            <person name="Haridas S."/>
            <person name="Albert R."/>
            <person name="Binder M."/>
            <person name="Bloem J."/>
            <person name="Labutti K."/>
            <person name="Salamov A."/>
            <person name="Andreopoulos B."/>
            <person name="Baker S."/>
            <person name="Barry K."/>
            <person name="Bills G."/>
            <person name="Bluhm B."/>
            <person name="Cannon C."/>
            <person name="Castanera R."/>
            <person name="Culley D."/>
            <person name="Daum C."/>
            <person name="Ezra D."/>
            <person name="Gonzalez J."/>
            <person name="Henrissat B."/>
            <person name="Kuo A."/>
            <person name="Liang C."/>
            <person name="Lipzen A."/>
            <person name="Lutzoni F."/>
            <person name="Magnuson J."/>
            <person name="Mondo S."/>
            <person name="Nolan M."/>
            <person name="Ohm R."/>
            <person name="Pangilinan J."/>
            <person name="Park H.-J."/>
            <person name="Ramirez L."/>
            <person name="Alfaro M."/>
            <person name="Sun H."/>
            <person name="Tritt A."/>
            <person name="Yoshinaga Y."/>
            <person name="Zwiers L.-H."/>
            <person name="Turgeon B."/>
            <person name="Goodwin S."/>
            <person name="Spatafora J."/>
            <person name="Crous P."/>
            <person name="Grigoriev I."/>
        </authorList>
    </citation>
    <scope>NUCLEOTIDE SEQUENCE</scope>
    <source>
        <strain evidence="2">CBS 123094</strain>
    </source>
</reference>